<reference evidence="6 7" key="1">
    <citation type="journal article" date="2018" name="Elife">
        <title>Discovery and characterization of a prevalent human gut bacterial enzyme sufficient for the inactivation of a family of plant toxins.</title>
        <authorList>
            <person name="Koppel N."/>
            <person name="Bisanz J.E."/>
            <person name="Pandelia M.E."/>
            <person name="Turnbaugh P.J."/>
            <person name="Balskus E.P."/>
        </authorList>
    </citation>
    <scope>NUCLEOTIDE SEQUENCE [LARGE SCALE GENOMIC DNA]</scope>
    <source>
        <strain evidence="6 7">OB21 GAM31</strain>
    </source>
</reference>
<dbReference type="Pfam" id="PF12797">
    <property type="entry name" value="Fer4_2"/>
    <property type="match status" value="1"/>
</dbReference>
<evidence type="ECO:0000256" key="3">
    <source>
        <dbReference type="ARBA" id="ARBA00023004"/>
    </source>
</evidence>
<dbReference type="InterPro" id="IPR050954">
    <property type="entry name" value="ET_IronSulfur_Cluster-Binding"/>
</dbReference>
<evidence type="ECO:0000256" key="2">
    <source>
        <dbReference type="ARBA" id="ARBA00022723"/>
    </source>
</evidence>
<dbReference type="PROSITE" id="PS51379">
    <property type="entry name" value="4FE4S_FER_2"/>
    <property type="match status" value="3"/>
</dbReference>
<dbReference type="CDD" id="cd10551">
    <property type="entry name" value="PsrB"/>
    <property type="match status" value="1"/>
</dbReference>
<dbReference type="PANTHER" id="PTHR43177:SF3">
    <property type="entry name" value="PROTEIN NRFC HOMOLOG"/>
    <property type="match status" value="1"/>
</dbReference>
<feature type="domain" description="4Fe-4S ferredoxin-type" evidence="5">
    <location>
        <begin position="80"/>
        <end position="109"/>
    </location>
</feature>
<dbReference type="Pfam" id="PF13247">
    <property type="entry name" value="Fer4_11"/>
    <property type="match status" value="2"/>
</dbReference>
<keyword evidence="4" id="KW-0411">Iron-sulfur</keyword>
<keyword evidence="1" id="KW-0004">4Fe-4S</keyword>
<protein>
    <submittedName>
        <fullName evidence="6">4Fe-4S ferredoxin</fullName>
    </submittedName>
</protein>
<keyword evidence="2" id="KW-0479">Metal-binding</keyword>
<dbReference type="PROSITE" id="PS00198">
    <property type="entry name" value="4FE4S_FER_1"/>
    <property type="match status" value="1"/>
</dbReference>
<dbReference type="InterPro" id="IPR017900">
    <property type="entry name" value="4Fe4S_Fe_S_CS"/>
</dbReference>
<dbReference type="Proteomes" id="UP000253975">
    <property type="component" value="Unassembled WGS sequence"/>
</dbReference>
<evidence type="ECO:0000313" key="7">
    <source>
        <dbReference type="Proteomes" id="UP000253975"/>
    </source>
</evidence>
<evidence type="ECO:0000256" key="4">
    <source>
        <dbReference type="ARBA" id="ARBA00023014"/>
    </source>
</evidence>
<evidence type="ECO:0000259" key="5">
    <source>
        <dbReference type="PROSITE" id="PS51379"/>
    </source>
</evidence>
<dbReference type="InterPro" id="IPR017896">
    <property type="entry name" value="4Fe4S_Fe-S-bd"/>
</dbReference>
<dbReference type="SUPFAM" id="SSF54862">
    <property type="entry name" value="4Fe-4S ferredoxins"/>
    <property type="match status" value="1"/>
</dbReference>
<dbReference type="EMBL" id="PPTO01000009">
    <property type="protein sequence ID" value="RDB58175.1"/>
    <property type="molecule type" value="Genomic_DNA"/>
</dbReference>
<comment type="caution">
    <text evidence="6">The sequence shown here is derived from an EMBL/GenBank/DDBJ whole genome shotgun (WGS) entry which is preliminary data.</text>
</comment>
<evidence type="ECO:0000256" key="1">
    <source>
        <dbReference type="ARBA" id="ARBA00022485"/>
    </source>
</evidence>
<feature type="domain" description="4Fe-4S ferredoxin-type" evidence="5">
    <location>
        <begin position="48"/>
        <end position="79"/>
    </location>
</feature>
<dbReference type="GO" id="GO:0046872">
    <property type="term" value="F:metal ion binding"/>
    <property type="evidence" value="ECO:0007669"/>
    <property type="project" value="UniProtKB-KW"/>
</dbReference>
<dbReference type="GO" id="GO:0051539">
    <property type="term" value="F:4 iron, 4 sulfur cluster binding"/>
    <property type="evidence" value="ECO:0007669"/>
    <property type="project" value="UniProtKB-KW"/>
</dbReference>
<evidence type="ECO:0000313" key="6">
    <source>
        <dbReference type="EMBL" id="RDB58175.1"/>
    </source>
</evidence>
<dbReference type="AlphaFoldDB" id="A0A369LJ74"/>
<proteinExistence type="predicted"/>
<feature type="domain" description="4Fe-4S ferredoxin-type" evidence="5">
    <location>
        <begin position="3"/>
        <end position="31"/>
    </location>
</feature>
<dbReference type="PANTHER" id="PTHR43177">
    <property type="entry name" value="PROTEIN NRFC"/>
    <property type="match status" value="1"/>
</dbReference>
<accession>A0A369LJ74</accession>
<name>A0A369LJ74_9ACTN</name>
<dbReference type="Gene3D" id="3.30.70.20">
    <property type="match status" value="2"/>
</dbReference>
<sequence>MAYGMLIDLKKCVGCHACATACKGAHGTPPGVTRSRVERSFEGTYPDVRKTILPVLCNHCENAPCVEACPSGATTKREDGIVVIDKEVCIGCKACVSACPYGARYFYESETGYFGELNEYEQVKYAEDMPTGKVDKCTFCADRIDAGKGEVQACVAACPAGARVFGDLEEIKKKALDEGGFQLAPENGTNPSVWYIPNNVVEAGEAKSQN</sequence>
<organism evidence="6 7">
    <name type="scientific">Slackia isoflavoniconvertens</name>
    <dbReference type="NCBI Taxonomy" id="572010"/>
    <lineage>
        <taxon>Bacteria</taxon>
        <taxon>Bacillati</taxon>
        <taxon>Actinomycetota</taxon>
        <taxon>Coriobacteriia</taxon>
        <taxon>Eggerthellales</taxon>
        <taxon>Eggerthellaceae</taxon>
        <taxon>Slackia</taxon>
    </lineage>
</organism>
<keyword evidence="3" id="KW-0408">Iron</keyword>
<gene>
    <name evidence="6" type="ORF">C1881_06290</name>
</gene>